<organism evidence="1 2">
    <name type="scientific">Capsicum annuum</name>
    <name type="common">Capsicum pepper</name>
    <dbReference type="NCBI Taxonomy" id="4072"/>
    <lineage>
        <taxon>Eukaryota</taxon>
        <taxon>Viridiplantae</taxon>
        <taxon>Streptophyta</taxon>
        <taxon>Embryophyta</taxon>
        <taxon>Tracheophyta</taxon>
        <taxon>Spermatophyta</taxon>
        <taxon>Magnoliopsida</taxon>
        <taxon>eudicotyledons</taxon>
        <taxon>Gunneridae</taxon>
        <taxon>Pentapetalae</taxon>
        <taxon>asterids</taxon>
        <taxon>lamiids</taxon>
        <taxon>Solanales</taxon>
        <taxon>Solanaceae</taxon>
        <taxon>Solanoideae</taxon>
        <taxon>Capsiceae</taxon>
        <taxon>Capsicum</taxon>
    </lineage>
</organism>
<dbReference type="PANTHER" id="PTHR10629:SF47">
    <property type="entry name" value="CYTOSINE-SPECIFIC METHYLTRANSFERASE"/>
    <property type="match status" value="1"/>
</dbReference>
<dbReference type="Gene3D" id="3.90.120.10">
    <property type="entry name" value="DNA Methylase, subunit A, domain 2"/>
    <property type="match status" value="2"/>
</dbReference>
<dbReference type="Gramene" id="PHT82279">
    <property type="protein sequence ID" value="PHT82279"/>
    <property type="gene ID" value="T459_15294"/>
</dbReference>
<dbReference type="InterPro" id="IPR050390">
    <property type="entry name" value="C5-Methyltransferase"/>
</dbReference>
<keyword evidence="2" id="KW-1185">Reference proteome</keyword>
<dbReference type="STRING" id="4072.A0A2G2ZJW6"/>
<dbReference type="InterPro" id="IPR029063">
    <property type="entry name" value="SAM-dependent_MTases_sf"/>
</dbReference>
<sequence length="601" mass="68165">MSMEPKYAKHPYSSVERNFNPLDLIRTDICDMKSAHGETIYDGKISNVPDYRNTPHALFAIARSESNTVAYDEGRDLELMKKLFLGDDLSDIPSVIYDGRISNVPTYRNTPHALFSIALSESNTVAYDEGRDLELKKELFLGDALSDLPSGDVDVVCGEPPCQGISGFNRFRNKENPMQDSTFLGMNYQARVGMMAAGAYGLPQFRMRVFMFGALSSEKLPQYPLPTYKVIVRGVICTEFEVENSEPRDEMPYADEPKTDFHHFIILGRDSEFTYYVGVGKFLYDHRPLQLNDDDHQRVCQIPKRKGTNFRDLTGVRVRPDKKVEWDPDVERVLLPSGKPLVPDYAMSFVGDSSSKSFGRLWWDETVPTVVRRAEPHNQASFYLCRLIQSIELACIILKPCLLFLYSFQTIIHPLQDRVLTIHENARLQGFPHYYKLVGPTKERTKGYRELIDLLAKHKSDFDDFNIGIFGNGEDAHEVQTIARTLNLNVNFMKGRDHANDSLHRYWITSAYHIMDNGGIGLANLNDQQQNTSCPTSVVEFRDDGFRFLEPNGLPRFKRALDSLAMTPVDGPLGTSIQIDTFSVGICDLVILFKSVNASDI</sequence>
<reference evidence="1 2" key="2">
    <citation type="journal article" date="2017" name="Genome Biol.">
        <title>New reference genome sequences of hot pepper reveal the massive evolution of plant disease-resistance genes by retroduplication.</title>
        <authorList>
            <person name="Kim S."/>
            <person name="Park J."/>
            <person name="Yeom S.I."/>
            <person name="Kim Y.M."/>
            <person name="Seo E."/>
            <person name="Kim K.T."/>
            <person name="Kim M.S."/>
            <person name="Lee J.M."/>
            <person name="Cheong K."/>
            <person name="Shin H.S."/>
            <person name="Kim S.B."/>
            <person name="Han K."/>
            <person name="Lee J."/>
            <person name="Park M."/>
            <person name="Lee H.A."/>
            <person name="Lee H.Y."/>
            <person name="Lee Y."/>
            <person name="Oh S."/>
            <person name="Lee J.H."/>
            <person name="Choi E."/>
            <person name="Choi E."/>
            <person name="Lee S.E."/>
            <person name="Jeon J."/>
            <person name="Kim H."/>
            <person name="Choi G."/>
            <person name="Song H."/>
            <person name="Lee J."/>
            <person name="Lee S.C."/>
            <person name="Kwon J.K."/>
            <person name="Lee H.Y."/>
            <person name="Koo N."/>
            <person name="Hong Y."/>
            <person name="Kim R.W."/>
            <person name="Kang W.H."/>
            <person name="Huh J.H."/>
            <person name="Kang B.C."/>
            <person name="Yang T.J."/>
            <person name="Lee Y.H."/>
            <person name="Bennetzen J.L."/>
            <person name="Choi D."/>
        </authorList>
    </citation>
    <scope>NUCLEOTIDE SEQUENCE [LARGE SCALE GENOMIC DNA]</scope>
    <source>
        <strain evidence="2">cv. CM334</strain>
    </source>
</reference>
<dbReference type="Gene3D" id="3.40.50.150">
    <property type="entry name" value="Vaccinia Virus protein VP39"/>
    <property type="match status" value="2"/>
</dbReference>
<comment type="caution">
    <text evidence="1">The sequence shown here is derived from an EMBL/GenBank/DDBJ whole genome shotgun (WGS) entry which is preliminary data.</text>
</comment>
<reference evidence="1 2" key="1">
    <citation type="journal article" date="2014" name="Nat. Genet.">
        <title>Genome sequence of the hot pepper provides insights into the evolution of pungency in Capsicum species.</title>
        <authorList>
            <person name="Kim S."/>
            <person name="Park M."/>
            <person name="Yeom S.I."/>
            <person name="Kim Y.M."/>
            <person name="Lee J.M."/>
            <person name="Lee H.A."/>
            <person name="Seo E."/>
            <person name="Choi J."/>
            <person name="Cheong K."/>
            <person name="Kim K.T."/>
            <person name="Jung K."/>
            <person name="Lee G.W."/>
            <person name="Oh S.K."/>
            <person name="Bae C."/>
            <person name="Kim S.B."/>
            <person name="Lee H.Y."/>
            <person name="Kim S.Y."/>
            <person name="Kim M.S."/>
            <person name="Kang B.C."/>
            <person name="Jo Y.D."/>
            <person name="Yang H.B."/>
            <person name="Jeong H.J."/>
            <person name="Kang W.H."/>
            <person name="Kwon J.K."/>
            <person name="Shin C."/>
            <person name="Lim J.Y."/>
            <person name="Park J.H."/>
            <person name="Huh J.H."/>
            <person name="Kim J.S."/>
            <person name="Kim B.D."/>
            <person name="Cohen O."/>
            <person name="Paran I."/>
            <person name="Suh M.C."/>
            <person name="Lee S.B."/>
            <person name="Kim Y.K."/>
            <person name="Shin Y."/>
            <person name="Noh S.J."/>
            <person name="Park J."/>
            <person name="Seo Y.S."/>
            <person name="Kwon S.Y."/>
            <person name="Kim H.A."/>
            <person name="Park J.M."/>
            <person name="Kim H.J."/>
            <person name="Choi S.B."/>
            <person name="Bosland P.W."/>
            <person name="Reeves G."/>
            <person name="Jo S.H."/>
            <person name="Lee B.W."/>
            <person name="Cho H.T."/>
            <person name="Choi H.S."/>
            <person name="Lee M.S."/>
            <person name="Yu Y."/>
            <person name="Do Choi Y."/>
            <person name="Park B.S."/>
            <person name="van Deynze A."/>
            <person name="Ashrafi H."/>
            <person name="Hill T."/>
            <person name="Kim W.T."/>
            <person name="Pai H.S."/>
            <person name="Ahn H.K."/>
            <person name="Yeam I."/>
            <person name="Giovannoni J.J."/>
            <person name="Rose J.K."/>
            <person name="Sorensen I."/>
            <person name="Lee S.J."/>
            <person name="Kim R.W."/>
            <person name="Choi I.Y."/>
            <person name="Choi B.S."/>
            <person name="Lim J.S."/>
            <person name="Lee Y.H."/>
            <person name="Choi D."/>
        </authorList>
    </citation>
    <scope>NUCLEOTIDE SEQUENCE [LARGE SCALE GENOMIC DNA]</scope>
    <source>
        <strain evidence="2">cv. CM334</strain>
    </source>
</reference>
<dbReference type="SUPFAM" id="SSF53335">
    <property type="entry name" value="S-adenosyl-L-methionine-dependent methyltransferases"/>
    <property type="match status" value="1"/>
</dbReference>
<evidence type="ECO:0000313" key="2">
    <source>
        <dbReference type="Proteomes" id="UP000222542"/>
    </source>
</evidence>
<dbReference type="EMBL" id="AYRZ02000005">
    <property type="protein sequence ID" value="PHT82279.1"/>
    <property type="molecule type" value="Genomic_DNA"/>
</dbReference>
<dbReference type="AlphaFoldDB" id="A0A2G2ZJW6"/>
<name>A0A2G2ZJW6_CAPAN</name>
<gene>
    <name evidence="1" type="ORF">T459_15294</name>
</gene>
<accession>A0A2G2ZJW6</accession>
<dbReference type="PANTHER" id="PTHR10629">
    <property type="entry name" value="CYTOSINE-SPECIFIC METHYLTRANSFERASE"/>
    <property type="match status" value="1"/>
</dbReference>
<protein>
    <submittedName>
        <fullName evidence="1">Uncharacterized protein</fullName>
    </submittedName>
</protein>
<dbReference type="GO" id="GO:0044027">
    <property type="term" value="P:negative regulation of gene expression via chromosomal CpG island methylation"/>
    <property type="evidence" value="ECO:0000318"/>
    <property type="project" value="GO_Central"/>
</dbReference>
<dbReference type="Proteomes" id="UP000222542">
    <property type="component" value="Unassembled WGS sequence"/>
</dbReference>
<dbReference type="GO" id="GO:0005634">
    <property type="term" value="C:nucleus"/>
    <property type="evidence" value="ECO:0000318"/>
    <property type="project" value="GO_Central"/>
</dbReference>
<dbReference type="GO" id="GO:0003677">
    <property type="term" value="F:DNA binding"/>
    <property type="evidence" value="ECO:0000318"/>
    <property type="project" value="GO_Central"/>
</dbReference>
<proteinExistence type="predicted"/>
<evidence type="ECO:0000313" key="1">
    <source>
        <dbReference type="EMBL" id="PHT82279.1"/>
    </source>
</evidence>
<dbReference type="GO" id="GO:0003886">
    <property type="term" value="F:DNA (cytosine-5-)-methyltransferase activity"/>
    <property type="evidence" value="ECO:0000318"/>
    <property type="project" value="GO_Central"/>
</dbReference>